<comment type="caution">
    <text evidence="8">The sequence shown here is derived from an EMBL/GenBank/DDBJ whole genome shotgun (WGS) entry which is preliminary data.</text>
</comment>
<evidence type="ECO:0000256" key="2">
    <source>
        <dbReference type="ARBA" id="ARBA00005876"/>
    </source>
</evidence>
<evidence type="ECO:0008006" key="10">
    <source>
        <dbReference type="Google" id="ProtNLM"/>
    </source>
</evidence>
<keyword evidence="6 7" id="KW-0472">Membrane</keyword>
<keyword evidence="3 7" id="KW-0812">Transmembrane</keyword>
<dbReference type="Proteomes" id="UP001374579">
    <property type="component" value="Unassembled WGS sequence"/>
</dbReference>
<keyword evidence="5 7" id="KW-1133">Transmembrane helix</keyword>
<dbReference type="GO" id="GO:0001671">
    <property type="term" value="F:ATPase activator activity"/>
    <property type="evidence" value="ECO:0007669"/>
    <property type="project" value="TreeGrafter"/>
</dbReference>
<keyword evidence="9" id="KW-1185">Reference proteome</keyword>
<comment type="similarity">
    <text evidence="2">Belongs to the X(+)/potassium ATPases subunit beta family.</text>
</comment>
<protein>
    <recommendedName>
        <fullName evidence="10">Sodium/potassium-transporting ATPase subunit beta</fullName>
    </recommendedName>
</protein>
<dbReference type="EMBL" id="JBAMIC010000014">
    <property type="protein sequence ID" value="KAK7096161.1"/>
    <property type="molecule type" value="Genomic_DNA"/>
</dbReference>
<reference evidence="8 9" key="1">
    <citation type="submission" date="2024-02" db="EMBL/GenBank/DDBJ databases">
        <title>Chromosome-scale genome assembly of the rough periwinkle Littorina saxatilis.</title>
        <authorList>
            <person name="De Jode A."/>
            <person name="Faria R."/>
            <person name="Formenti G."/>
            <person name="Sims Y."/>
            <person name="Smith T.P."/>
            <person name="Tracey A."/>
            <person name="Wood J.M.D."/>
            <person name="Zagrodzka Z.B."/>
            <person name="Johannesson K."/>
            <person name="Butlin R.K."/>
            <person name="Leder E.H."/>
        </authorList>
    </citation>
    <scope>NUCLEOTIDE SEQUENCE [LARGE SCALE GENOMIC DNA]</scope>
    <source>
        <strain evidence="8">Snail1</strain>
        <tissue evidence="8">Muscle</tissue>
    </source>
</reference>
<dbReference type="GO" id="GO:0030007">
    <property type="term" value="P:intracellular potassium ion homeostasis"/>
    <property type="evidence" value="ECO:0007669"/>
    <property type="project" value="TreeGrafter"/>
</dbReference>
<dbReference type="AlphaFoldDB" id="A0AAN9AZ45"/>
<keyword evidence="4" id="KW-0735">Signal-anchor</keyword>
<evidence type="ECO:0000256" key="5">
    <source>
        <dbReference type="ARBA" id="ARBA00022989"/>
    </source>
</evidence>
<dbReference type="GO" id="GO:0036376">
    <property type="term" value="P:sodium ion export across plasma membrane"/>
    <property type="evidence" value="ECO:0007669"/>
    <property type="project" value="TreeGrafter"/>
</dbReference>
<dbReference type="GO" id="GO:0005890">
    <property type="term" value="C:sodium:potassium-exchanging ATPase complex"/>
    <property type="evidence" value="ECO:0007669"/>
    <property type="project" value="InterPro"/>
</dbReference>
<dbReference type="PANTHER" id="PTHR11523:SF28">
    <property type="entry name" value="NA_K-ATPASE BETA SUBUNIT ISOFORM 4-RELATED"/>
    <property type="match status" value="1"/>
</dbReference>
<evidence type="ECO:0000256" key="6">
    <source>
        <dbReference type="ARBA" id="ARBA00023136"/>
    </source>
</evidence>
<dbReference type="Pfam" id="PF00287">
    <property type="entry name" value="Na_K-ATPase"/>
    <property type="match status" value="1"/>
</dbReference>
<dbReference type="PANTHER" id="PTHR11523">
    <property type="entry name" value="SODIUM/POTASSIUM-DEPENDENT ATPASE BETA SUBUNIT"/>
    <property type="match status" value="1"/>
</dbReference>
<dbReference type="InterPro" id="IPR000402">
    <property type="entry name" value="Na/K_ATPase_sub_beta"/>
</dbReference>
<evidence type="ECO:0000256" key="1">
    <source>
        <dbReference type="ARBA" id="ARBA00004606"/>
    </source>
</evidence>
<comment type="subcellular location">
    <subcellularLocation>
        <location evidence="1">Membrane</location>
        <topology evidence="1">Single-pass type II membrane protein</topology>
    </subcellularLocation>
</comment>
<dbReference type="InterPro" id="IPR038702">
    <property type="entry name" value="Na/K_ATPase_sub_beta_sf"/>
</dbReference>
<evidence type="ECO:0000256" key="3">
    <source>
        <dbReference type="ARBA" id="ARBA00022692"/>
    </source>
</evidence>
<gene>
    <name evidence="8" type="ORF">V1264_005493</name>
</gene>
<feature type="transmembrane region" description="Helical" evidence="7">
    <location>
        <begin position="36"/>
        <end position="60"/>
    </location>
</feature>
<evidence type="ECO:0000256" key="4">
    <source>
        <dbReference type="ARBA" id="ARBA00022968"/>
    </source>
</evidence>
<organism evidence="8 9">
    <name type="scientific">Littorina saxatilis</name>
    <dbReference type="NCBI Taxonomy" id="31220"/>
    <lineage>
        <taxon>Eukaryota</taxon>
        <taxon>Metazoa</taxon>
        <taxon>Spiralia</taxon>
        <taxon>Lophotrochozoa</taxon>
        <taxon>Mollusca</taxon>
        <taxon>Gastropoda</taxon>
        <taxon>Caenogastropoda</taxon>
        <taxon>Littorinimorpha</taxon>
        <taxon>Littorinoidea</taxon>
        <taxon>Littorinidae</taxon>
        <taxon>Littorina</taxon>
    </lineage>
</organism>
<name>A0AAN9AZ45_9CAEN</name>
<evidence type="ECO:0000313" key="8">
    <source>
        <dbReference type="EMBL" id="KAK7096161.1"/>
    </source>
</evidence>
<sequence>MGRLGNCCSSLGTFIWNGEQKSFCGRNGRAWAEICTFFFVFYAVLLAYFCGMLSLFYAFVSDKIPNLTGERSFLQQPGLSIRPLLRMETDYTTLIYYDGDNKDHATTKAAISNIKAALKPAKSAHKTGYKTFWQPCGVRDGKVTAAVAKVSCTPDYLDLIGTSSAGGPACSEDNQFGYTGDQPCVLVRINKIYGWKPSPYKKESPGFSKTVKRAMYDWTSHYALLSGDLIYLECYGADEVNKQLLGDDPFFYLPRAGFKALHFPFLNQENYVAPAVFVKFKKIPHNVAIQVICRIVTKGVTFDPFTWEGGYHFEIYHSTKKK</sequence>
<dbReference type="Gene3D" id="2.60.40.1660">
    <property type="entry name" value="Na, k-atpase alpha subunit"/>
    <property type="match status" value="1"/>
</dbReference>
<proteinExistence type="inferred from homology"/>
<accession>A0AAN9AZ45</accession>
<evidence type="ECO:0000313" key="9">
    <source>
        <dbReference type="Proteomes" id="UP001374579"/>
    </source>
</evidence>
<dbReference type="GO" id="GO:0006883">
    <property type="term" value="P:intracellular sodium ion homeostasis"/>
    <property type="evidence" value="ECO:0007669"/>
    <property type="project" value="TreeGrafter"/>
</dbReference>
<evidence type="ECO:0000256" key="7">
    <source>
        <dbReference type="SAM" id="Phobius"/>
    </source>
</evidence>
<dbReference type="GO" id="GO:1990573">
    <property type="term" value="P:potassium ion import across plasma membrane"/>
    <property type="evidence" value="ECO:0007669"/>
    <property type="project" value="TreeGrafter"/>
</dbReference>